<keyword evidence="3" id="KW-0963">Cytoplasm</keyword>
<dbReference type="PANTHER" id="PTHR14885">
    <property type="entry name" value="CILIA- AND FLAGELLA-ASSOCIATED PROTEIN 43-RELATED"/>
    <property type="match status" value="1"/>
</dbReference>
<dbReference type="GO" id="GO:0005856">
    <property type="term" value="C:cytoskeleton"/>
    <property type="evidence" value="ECO:0007669"/>
    <property type="project" value="UniProtKB-SubCell"/>
</dbReference>
<evidence type="ECO:0000256" key="1">
    <source>
        <dbReference type="ARBA" id="ARBA00004138"/>
    </source>
</evidence>
<gene>
    <name evidence="11" type="ORF">PYW07_002247</name>
</gene>
<evidence type="ECO:0000256" key="3">
    <source>
        <dbReference type="ARBA" id="ARBA00022490"/>
    </source>
</evidence>
<dbReference type="PANTHER" id="PTHR14885:SF3">
    <property type="entry name" value="CILIA- AND FLAGELLA-ASSOCIATED PROTEIN 44"/>
    <property type="match status" value="1"/>
</dbReference>
<evidence type="ECO:0000256" key="8">
    <source>
        <dbReference type="ARBA" id="ARBA00023273"/>
    </source>
</evidence>
<evidence type="ECO:0000256" key="9">
    <source>
        <dbReference type="SAM" id="Coils"/>
    </source>
</evidence>
<comment type="subcellular location">
    <subcellularLocation>
        <location evidence="1">Cell projection</location>
        <location evidence="1">Cilium</location>
    </subcellularLocation>
    <subcellularLocation>
        <location evidence="2">Cytoplasm</location>
        <location evidence="2">Cytoskeleton</location>
    </subcellularLocation>
</comment>
<dbReference type="Proteomes" id="UP001231518">
    <property type="component" value="Chromosome 12"/>
</dbReference>
<evidence type="ECO:0000256" key="4">
    <source>
        <dbReference type="ARBA" id="ARBA00022574"/>
    </source>
</evidence>
<name>A0AAD7YLZ5_MYTSE</name>
<keyword evidence="7" id="KW-0206">Cytoskeleton</keyword>
<evidence type="ECO:0000313" key="11">
    <source>
        <dbReference type="EMBL" id="KAJ8721472.1"/>
    </source>
</evidence>
<keyword evidence="6 9" id="KW-0175">Coiled coil</keyword>
<evidence type="ECO:0000256" key="7">
    <source>
        <dbReference type="ARBA" id="ARBA00023212"/>
    </source>
</evidence>
<feature type="compositionally biased region" description="Acidic residues" evidence="10">
    <location>
        <begin position="49"/>
        <end position="69"/>
    </location>
</feature>
<keyword evidence="8" id="KW-0966">Cell projection</keyword>
<evidence type="ECO:0000256" key="2">
    <source>
        <dbReference type="ARBA" id="ARBA00004245"/>
    </source>
</evidence>
<evidence type="ECO:0000256" key="5">
    <source>
        <dbReference type="ARBA" id="ARBA00022737"/>
    </source>
</evidence>
<keyword evidence="4" id="KW-0853">WD repeat</keyword>
<dbReference type="AlphaFoldDB" id="A0AAD7YLZ5"/>
<evidence type="ECO:0000256" key="10">
    <source>
        <dbReference type="SAM" id="MobiDB-lite"/>
    </source>
</evidence>
<protein>
    <submittedName>
        <fullName evidence="11">Uncharacterized protein</fullName>
    </submittedName>
</protein>
<feature type="region of interest" description="Disordered" evidence="10">
    <location>
        <begin position="43"/>
        <end position="80"/>
    </location>
</feature>
<comment type="caution">
    <text evidence="11">The sequence shown here is derived from an EMBL/GenBank/DDBJ whole genome shotgun (WGS) entry which is preliminary data.</text>
</comment>
<dbReference type="EMBL" id="JARGEI010000013">
    <property type="protein sequence ID" value="KAJ8721472.1"/>
    <property type="molecule type" value="Genomic_DNA"/>
</dbReference>
<evidence type="ECO:0000313" key="12">
    <source>
        <dbReference type="Proteomes" id="UP001231518"/>
    </source>
</evidence>
<keyword evidence="12" id="KW-1185">Reference proteome</keyword>
<organism evidence="11 12">
    <name type="scientific">Mythimna separata</name>
    <name type="common">Oriental armyworm</name>
    <name type="synonym">Pseudaletia separata</name>
    <dbReference type="NCBI Taxonomy" id="271217"/>
    <lineage>
        <taxon>Eukaryota</taxon>
        <taxon>Metazoa</taxon>
        <taxon>Ecdysozoa</taxon>
        <taxon>Arthropoda</taxon>
        <taxon>Hexapoda</taxon>
        <taxon>Insecta</taxon>
        <taxon>Pterygota</taxon>
        <taxon>Neoptera</taxon>
        <taxon>Endopterygota</taxon>
        <taxon>Lepidoptera</taxon>
        <taxon>Glossata</taxon>
        <taxon>Ditrysia</taxon>
        <taxon>Noctuoidea</taxon>
        <taxon>Noctuidae</taxon>
        <taxon>Noctuinae</taxon>
        <taxon>Hadenini</taxon>
        <taxon>Mythimna</taxon>
    </lineage>
</organism>
<keyword evidence="5" id="KW-0677">Repeat</keyword>
<reference evidence="11" key="1">
    <citation type="submission" date="2023-03" db="EMBL/GenBank/DDBJ databases">
        <title>Chromosome-level genomes of two armyworms, Mythimna separata and Mythimna loreyi, provide insights into the biosynthesis and reception of sex pheromones.</title>
        <authorList>
            <person name="Zhao H."/>
        </authorList>
    </citation>
    <scope>NUCLEOTIDE SEQUENCE</scope>
    <source>
        <strain evidence="11">BeijingLab</strain>
        <tissue evidence="11">Pupa</tissue>
    </source>
</reference>
<proteinExistence type="predicted"/>
<evidence type="ECO:0000256" key="6">
    <source>
        <dbReference type="ARBA" id="ARBA00023054"/>
    </source>
</evidence>
<accession>A0AAD7YLZ5</accession>
<dbReference type="GO" id="GO:0005929">
    <property type="term" value="C:cilium"/>
    <property type="evidence" value="ECO:0007669"/>
    <property type="project" value="UniProtKB-SubCell"/>
</dbReference>
<sequence length="318" mass="37336">MHITEKEELDLVCQELQRKFKRLVQDNKFADFLRRIFKKKYRPPRVRDDDESSESESSESSSEEEEEGSLDSRDIGPIRLDPNICPEGCEREIYDQTYEMRNTRHKHEQEMLEQDRLVELLKRDIEAHNKIKRKLSVQLEARKNELREFMLEKQSCMNEVDCVVVLRYDQIRAAAINNCTSAKGLSEAVVFPEKLLSRLRRRVLEIQEEIRLQRVRQKINRTHLFRMNVDLKAMEAEAEDLRAQMRDVLTRKLGKPRKVDRTLDEQLRQMARRHKYSVTYGALPHVVAQLRTWRVSTAHLLQGGPHAGRAAAPDGAPP</sequence>
<feature type="coiled-coil region" evidence="9">
    <location>
        <begin position="196"/>
        <end position="251"/>
    </location>
</feature>